<dbReference type="AlphaFoldDB" id="A0A9W3K3M1"/>
<protein>
    <recommendedName>
        <fullName evidence="3">Ribosomal protein S14</fullName>
    </recommendedName>
</protein>
<name>A0A9W3K3M1_BURCE</name>
<evidence type="ECO:0000313" key="2">
    <source>
        <dbReference type="Proteomes" id="UP000032866"/>
    </source>
</evidence>
<gene>
    <name evidence="1" type="ORF">GEM_3937</name>
</gene>
<dbReference type="RefSeq" id="WP_014899098.1">
    <property type="nucleotide sequence ID" value="NC_018514.1"/>
</dbReference>
<dbReference type="Pfam" id="PF11811">
    <property type="entry name" value="DUF3331"/>
    <property type="match status" value="1"/>
</dbReference>
<organism evidence="1 2">
    <name type="scientific">Burkholderia cepacia GG4</name>
    <dbReference type="NCBI Taxonomy" id="1009846"/>
    <lineage>
        <taxon>Bacteria</taxon>
        <taxon>Pseudomonadati</taxon>
        <taxon>Pseudomonadota</taxon>
        <taxon>Betaproteobacteria</taxon>
        <taxon>Burkholderiales</taxon>
        <taxon>Burkholderiaceae</taxon>
        <taxon>Burkholderia</taxon>
        <taxon>Burkholderia cepacia complex</taxon>
    </lineage>
</organism>
<accession>A0A9W3K3M1</accession>
<sequence length="166" mass="17465">MPDTMESLICEENLSCAASASGAADPMPTPGADVARPIAAIVALGRARQRGVAAMSPLRPQLFVTVLEAGEDGLLVRWVESGRCHYGEQRWRLRAALAPGRCAISGRPIEPGEPVFRPVRRPVPANADEMIRPASVPKAFGAVRDAVPDEDHDAGHDATEPAGVAG</sequence>
<proteinExistence type="predicted"/>
<evidence type="ECO:0000313" key="1">
    <source>
        <dbReference type="EMBL" id="AFQ50327.1"/>
    </source>
</evidence>
<reference evidence="1 2" key="1">
    <citation type="journal article" date="2012" name="J. Bacteriol.">
        <title>Complete Genome Sequence of Burkholderia sp. Strain GG4, a Betaproteobacterium That Reduces 3-Oxo-N-Acylhomoserine Lactones and Produces Different N-Acylhomoserine Lactones.</title>
        <authorList>
            <person name="Hong K.W."/>
            <person name="Koh C.L."/>
            <person name="Sam C.K."/>
            <person name="Yin W.F."/>
            <person name="Chan K.G."/>
        </authorList>
    </citation>
    <scope>NUCLEOTIDE SEQUENCE [LARGE SCALE GENOMIC DNA]</scope>
    <source>
        <strain evidence="1 2">GG4</strain>
    </source>
</reference>
<dbReference type="KEGG" id="bct:GEM_3937"/>
<evidence type="ECO:0008006" key="3">
    <source>
        <dbReference type="Google" id="ProtNLM"/>
    </source>
</evidence>
<dbReference type="InterPro" id="IPR021769">
    <property type="entry name" value="DUF3331"/>
</dbReference>
<dbReference type="Proteomes" id="UP000032866">
    <property type="component" value="Chromosome 2"/>
</dbReference>
<dbReference type="EMBL" id="CP003775">
    <property type="protein sequence ID" value="AFQ50327.1"/>
    <property type="molecule type" value="Genomic_DNA"/>
</dbReference>